<dbReference type="RefSeq" id="WP_095521537.1">
    <property type="nucleotide sequence ID" value="NZ_NPKH01000037.1"/>
</dbReference>
<dbReference type="PANTHER" id="PTHR31435">
    <property type="entry name" value="PROTEIN NATD1"/>
    <property type="match status" value="1"/>
</dbReference>
<dbReference type="AlphaFoldDB" id="A0A271K909"/>
<gene>
    <name evidence="3" type="ORF">CIT31_29930</name>
</gene>
<evidence type="ECO:0000313" key="4">
    <source>
        <dbReference type="Proteomes" id="UP000215931"/>
    </source>
</evidence>
<protein>
    <submittedName>
        <fullName evidence="3">N-acetyltransferase</fullName>
    </submittedName>
</protein>
<dbReference type="Pfam" id="PF19459">
    <property type="entry name" value="DUF5996"/>
    <property type="match status" value="1"/>
</dbReference>
<evidence type="ECO:0000259" key="2">
    <source>
        <dbReference type="PROSITE" id="PS51729"/>
    </source>
</evidence>
<evidence type="ECO:0000256" key="1">
    <source>
        <dbReference type="SAM" id="MobiDB-lite"/>
    </source>
</evidence>
<name>A0A271K909_9HYPH</name>
<dbReference type="EMBL" id="NPKH01000037">
    <property type="protein sequence ID" value="PAP92226.1"/>
    <property type="molecule type" value="Genomic_DNA"/>
</dbReference>
<dbReference type="InterPro" id="IPR031165">
    <property type="entry name" value="GNAT_YJDJ"/>
</dbReference>
<dbReference type="InterPro" id="IPR016181">
    <property type="entry name" value="Acyl_CoA_acyltransferase"/>
</dbReference>
<keyword evidence="4" id="KW-1185">Reference proteome</keyword>
<organism evidence="3 4">
    <name type="scientific">Mesorhizobium wenxiniae</name>
    <dbReference type="NCBI Taxonomy" id="2014805"/>
    <lineage>
        <taxon>Bacteria</taxon>
        <taxon>Pseudomonadati</taxon>
        <taxon>Pseudomonadota</taxon>
        <taxon>Alphaproteobacteria</taxon>
        <taxon>Hyphomicrobiales</taxon>
        <taxon>Phyllobacteriaceae</taxon>
        <taxon>Mesorhizobium</taxon>
    </lineage>
</organism>
<dbReference type="Proteomes" id="UP000215931">
    <property type="component" value="Unassembled WGS sequence"/>
</dbReference>
<feature type="region of interest" description="Disordered" evidence="1">
    <location>
        <begin position="308"/>
        <end position="330"/>
    </location>
</feature>
<dbReference type="PANTHER" id="PTHR31435:SF10">
    <property type="entry name" value="BSR4717 PROTEIN"/>
    <property type="match status" value="1"/>
</dbReference>
<proteinExistence type="predicted"/>
<dbReference type="OrthoDB" id="9800945at2"/>
<feature type="domain" description="N-acetyltransferase" evidence="2">
    <location>
        <begin position="329"/>
        <end position="415"/>
    </location>
</feature>
<dbReference type="Gene3D" id="3.40.630.30">
    <property type="match status" value="1"/>
</dbReference>
<dbReference type="GO" id="GO:0016740">
    <property type="term" value="F:transferase activity"/>
    <property type="evidence" value="ECO:0007669"/>
    <property type="project" value="UniProtKB-KW"/>
</dbReference>
<sequence>MNDNWPHLDYLSWRETCSALHLYLQVAGKYRLAHTPWLNHSWNATFYVTPNGLASSPIPDGPGIEVLFDLREHRVMGTCGNGRKASFALEPMTVAAFHASFVELISELGGTPTFNGQPNEVPNPVPFAEDHRERPYDRDAVRRFHQALVAVDRVFNRFRTSFVGKSSPVHLFWGALDLAVTRFSGRRAPLHPGGIPALPDDVAHEAYDREVSSAGFWPGGGGIDYPAFYAYAYPTPNGYRAATVRPDAAFWHDGLSEFILPYDAVQSAADPDEALTEFLVSTYEAAADLGRWDRDLLECAQGRSRQVRRPDAALAKDAPSAGDERVEREDGASKGRYRLIIDGVEAEMTYSRAGKRLIIIDHTEVPAALRGRKVGERLVRQAVEDARRDGVIIMPLCPFAKAQIGRHPEWQDVLRRS</sequence>
<dbReference type="InterPro" id="IPR046038">
    <property type="entry name" value="DUF5996"/>
</dbReference>
<reference evidence="3 4" key="1">
    <citation type="submission" date="2017-08" db="EMBL/GenBank/DDBJ databases">
        <title>Mesorhizobium wenxinae sp. nov., a novel rhizobial species isolated from root nodules of chickpea (Cicer arietinum L.).</title>
        <authorList>
            <person name="Zhang J."/>
        </authorList>
    </citation>
    <scope>NUCLEOTIDE SEQUENCE [LARGE SCALE GENOMIC DNA]</scope>
    <source>
        <strain evidence="4">WYCCWR 10019</strain>
    </source>
</reference>
<keyword evidence="3" id="KW-0808">Transferase</keyword>
<evidence type="ECO:0000313" key="3">
    <source>
        <dbReference type="EMBL" id="PAP92226.1"/>
    </source>
</evidence>
<dbReference type="InterPro" id="IPR045057">
    <property type="entry name" value="Gcn5-rel_NAT"/>
</dbReference>
<dbReference type="SUPFAM" id="SSF55729">
    <property type="entry name" value="Acyl-CoA N-acyltransferases (Nat)"/>
    <property type="match status" value="1"/>
</dbReference>
<dbReference type="Pfam" id="PF14542">
    <property type="entry name" value="Acetyltransf_CG"/>
    <property type="match status" value="1"/>
</dbReference>
<accession>A0A271K909</accession>
<comment type="caution">
    <text evidence="3">The sequence shown here is derived from an EMBL/GenBank/DDBJ whole genome shotgun (WGS) entry which is preliminary data.</text>
</comment>
<dbReference type="PROSITE" id="PS51729">
    <property type="entry name" value="GNAT_YJDJ"/>
    <property type="match status" value="1"/>
</dbReference>